<dbReference type="EMBL" id="JBHUKU010000030">
    <property type="protein sequence ID" value="MFD2465317.1"/>
    <property type="molecule type" value="Genomic_DNA"/>
</dbReference>
<dbReference type="Pfam" id="PF06772">
    <property type="entry name" value="LtrA"/>
    <property type="match status" value="1"/>
</dbReference>
<keyword evidence="3" id="KW-1185">Reference proteome</keyword>
<feature type="transmembrane region" description="Helical" evidence="1">
    <location>
        <begin position="224"/>
        <end position="245"/>
    </location>
</feature>
<feature type="transmembrane region" description="Helical" evidence="1">
    <location>
        <begin position="198"/>
        <end position="218"/>
    </location>
</feature>
<keyword evidence="1" id="KW-0812">Transmembrane</keyword>
<proteinExistence type="predicted"/>
<sequence>MSEGTRRTHRDVSPLELFFDLVFVLAIGRLTHHLVDHLSWLGAAETLIAVIAVCGVWTFTSFELTLLDIDRGATRVIAIAVMGLGLFMNAGITHAFAENPWLFVVPMLLALVGPGCYAAVAAPNPALRGHFVRVLVWFAVSTPLWVIGAAVSPGTRIWWWGAAAVIDLIGTWTAHPTPGRTTRTERLTFDVDHMLERMRLFLIILLGETVLTLGGVLAEHTPDTLTLLVAVGAFLALVCLWAIYFGRAEQAVMSHIATTADPLRSVHRGMNVIYGVLTGLVVFAAGIDLVLAHVHDDRAGAGGVLVLAGPALYLLSQAVYFRLETGRGGLARAVGVVALAVAAAFAFWLPPYTVIAVLVIILVLLTAHLARPGRPGWS</sequence>
<feature type="transmembrane region" description="Helical" evidence="1">
    <location>
        <begin position="12"/>
        <end position="32"/>
    </location>
</feature>
<dbReference type="Proteomes" id="UP001597419">
    <property type="component" value="Unassembled WGS sequence"/>
</dbReference>
<evidence type="ECO:0000313" key="2">
    <source>
        <dbReference type="EMBL" id="MFD2465317.1"/>
    </source>
</evidence>
<organism evidence="2 3">
    <name type="scientific">Amycolatopsis samaneae</name>
    <dbReference type="NCBI Taxonomy" id="664691"/>
    <lineage>
        <taxon>Bacteria</taxon>
        <taxon>Bacillati</taxon>
        <taxon>Actinomycetota</taxon>
        <taxon>Actinomycetes</taxon>
        <taxon>Pseudonocardiales</taxon>
        <taxon>Pseudonocardiaceae</taxon>
        <taxon>Amycolatopsis</taxon>
    </lineage>
</organism>
<feature type="transmembrane region" description="Helical" evidence="1">
    <location>
        <begin position="103"/>
        <end position="122"/>
    </location>
</feature>
<feature type="transmembrane region" description="Helical" evidence="1">
    <location>
        <begin position="134"/>
        <end position="151"/>
    </location>
</feature>
<feature type="transmembrane region" description="Helical" evidence="1">
    <location>
        <begin position="330"/>
        <end position="348"/>
    </location>
</feature>
<evidence type="ECO:0000256" key="1">
    <source>
        <dbReference type="SAM" id="Phobius"/>
    </source>
</evidence>
<reference evidence="3" key="1">
    <citation type="journal article" date="2019" name="Int. J. Syst. Evol. Microbiol.">
        <title>The Global Catalogue of Microorganisms (GCM) 10K type strain sequencing project: providing services to taxonomists for standard genome sequencing and annotation.</title>
        <authorList>
            <consortium name="The Broad Institute Genomics Platform"/>
            <consortium name="The Broad Institute Genome Sequencing Center for Infectious Disease"/>
            <person name="Wu L."/>
            <person name="Ma J."/>
        </authorList>
    </citation>
    <scope>NUCLEOTIDE SEQUENCE [LARGE SCALE GENOMIC DNA]</scope>
    <source>
        <strain evidence="3">CGMCC 4.7643</strain>
    </source>
</reference>
<feature type="transmembrane region" description="Helical" evidence="1">
    <location>
        <begin position="300"/>
        <end position="323"/>
    </location>
</feature>
<feature type="transmembrane region" description="Helical" evidence="1">
    <location>
        <begin position="38"/>
        <end position="64"/>
    </location>
</feature>
<dbReference type="RefSeq" id="WP_345407917.1">
    <property type="nucleotide sequence ID" value="NZ_BAABHG010000024.1"/>
</dbReference>
<comment type="caution">
    <text evidence="2">The sequence shown here is derived from an EMBL/GenBank/DDBJ whole genome shotgun (WGS) entry which is preliminary data.</text>
</comment>
<protein>
    <submittedName>
        <fullName evidence="2">Low temperature requirement protein A</fullName>
    </submittedName>
</protein>
<dbReference type="PANTHER" id="PTHR36840">
    <property type="entry name" value="BLL5714 PROTEIN"/>
    <property type="match status" value="1"/>
</dbReference>
<feature type="transmembrane region" description="Helical" evidence="1">
    <location>
        <begin position="272"/>
        <end position="294"/>
    </location>
</feature>
<keyword evidence="1" id="KW-1133">Transmembrane helix</keyword>
<evidence type="ECO:0000313" key="3">
    <source>
        <dbReference type="Proteomes" id="UP001597419"/>
    </source>
</evidence>
<gene>
    <name evidence="2" type="ORF">ACFSYJ_42325</name>
</gene>
<feature type="transmembrane region" description="Helical" evidence="1">
    <location>
        <begin position="76"/>
        <end position="97"/>
    </location>
</feature>
<name>A0ABW5GXQ6_9PSEU</name>
<dbReference type="PANTHER" id="PTHR36840:SF1">
    <property type="entry name" value="BLL5714 PROTEIN"/>
    <property type="match status" value="1"/>
</dbReference>
<dbReference type="InterPro" id="IPR010640">
    <property type="entry name" value="Low_temperature_requirement_A"/>
</dbReference>
<feature type="transmembrane region" description="Helical" evidence="1">
    <location>
        <begin position="354"/>
        <end position="370"/>
    </location>
</feature>
<keyword evidence="1" id="KW-0472">Membrane</keyword>
<accession>A0ABW5GXQ6</accession>
<feature type="transmembrane region" description="Helical" evidence="1">
    <location>
        <begin position="157"/>
        <end position="177"/>
    </location>
</feature>